<dbReference type="Proteomes" id="UP000238296">
    <property type="component" value="Unassembled WGS sequence"/>
</dbReference>
<proteinExistence type="predicted"/>
<name>A0A2S8BG93_9MYCO</name>
<evidence type="ECO:0000313" key="2">
    <source>
        <dbReference type="Proteomes" id="UP000238296"/>
    </source>
</evidence>
<reference evidence="1 2" key="1">
    <citation type="journal article" date="2017" name="Int. J. Syst. Evol. Microbiol.">
        <title>Mycobacterium talmoniae sp. nov., a slowly growing mycobacterium isolated from human respiratory samples.</title>
        <authorList>
            <person name="Davidson R.M."/>
            <person name="DeGroote M.A."/>
            <person name="Marola J.L."/>
            <person name="Buss S."/>
            <person name="Jones V."/>
            <person name="McNeil M.R."/>
            <person name="Freifeld A.G."/>
            <person name="Elaine Epperson L."/>
            <person name="Hasan N.A."/>
            <person name="Jackson M."/>
            <person name="Iwen P.C."/>
            <person name="Salfinger M."/>
            <person name="Strong M."/>
        </authorList>
    </citation>
    <scope>NUCLEOTIDE SEQUENCE [LARGE SCALE GENOMIC DNA]</scope>
    <source>
        <strain evidence="1 2">ATCC BAA-2683</strain>
    </source>
</reference>
<dbReference type="AlphaFoldDB" id="A0A2S8BG93"/>
<sequence length="64" mass="7112">MTAQLALFPPTPATPRFNPDAVLAGFRPNLPGACCPHYRLQHRQVAGGVYGRCDFCDCDQYRET</sequence>
<organism evidence="1 2">
    <name type="scientific">Mycobacterium talmoniae</name>
    <dbReference type="NCBI Taxonomy" id="1858794"/>
    <lineage>
        <taxon>Bacteria</taxon>
        <taxon>Bacillati</taxon>
        <taxon>Actinomycetota</taxon>
        <taxon>Actinomycetes</taxon>
        <taxon>Mycobacteriales</taxon>
        <taxon>Mycobacteriaceae</taxon>
        <taxon>Mycobacterium</taxon>
    </lineage>
</organism>
<accession>A0A2S8BG93</accession>
<evidence type="ECO:0000313" key="1">
    <source>
        <dbReference type="EMBL" id="PQM45693.1"/>
    </source>
</evidence>
<protein>
    <submittedName>
        <fullName evidence="1">Uncharacterized protein</fullName>
    </submittedName>
</protein>
<dbReference type="EMBL" id="PPEA01000601">
    <property type="protein sequence ID" value="PQM45693.1"/>
    <property type="molecule type" value="Genomic_DNA"/>
</dbReference>
<gene>
    <name evidence="1" type="ORF">C1Y40_04137</name>
</gene>
<comment type="caution">
    <text evidence="1">The sequence shown here is derived from an EMBL/GenBank/DDBJ whole genome shotgun (WGS) entry which is preliminary data.</text>
</comment>